<dbReference type="Pfam" id="PF02825">
    <property type="entry name" value="WWE"/>
    <property type="match status" value="1"/>
</dbReference>
<dbReference type="PROSITE" id="PS50918">
    <property type="entry name" value="WWE"/>
    <property type="match status" value="1"/>
</dbReference>
<gene>
    <name evidence="2" type="ORF">PTSG_09956</name>
</gene>
<organism evidence="3">
    <name type="scientific">Salpingoeca rosetta (strain ATCC 50818 / BSB-021)</name>
    <dbReference type="NCBI Taxonomy" id="946362"/>
    <lineage>
        <taxon>Eukaryota</taxon>
        <taxon>Choanoflagellata</taxon>
        <taxon>Craspedida</taxon>
        <taxon>Salpingoecidae</taxon>
        <taxon>Salpingoeca</taxon>
    </lineage>
</organism>
<dbReference type="InParanoid" id="F2UNN0"/>
<evidence type="ECO:0000259" key="1">
    <source>
        <dbReference type="PROSITE" id="PS50918"/>
    </source>
</evidence>
<dbReference type="OrthoDB" id="445986at2759"/>
<feature type="domain" description="WWE" evidence="1">
    <location>
        <begin position="1"/>
        <end position="77"/>
    </location>
</feature>
<dbReference type="KEGG" id="sre:PTSG_09956"/>
<proteinExistence type="predicted"/>
<evidence type="ECO:0000313" key="3">
    <source>
        <dbReference type="Proteomes" id="UP000007799"/>
    </source>
</evidence>
<dbReference type="SUPFAM" id="SSF117839">
    <property type="entry name" value="WWE domain"/>
    <property type="match status" value="1"/>
</dbReference>
<dbReference type="RefSeq" id="XP_004989320.1">
    <property type="nucleotide sequence ID" value="XM_004989263.1"/>
</dbReference>
<dbReference type="InterPro" id="IPR004170">
    <property type="entry name" value="WWE_dom"/>
</dbReference>
<reference evidence="2" key="1">
    <citation type="submission" date="2009-08" db="EMBL/GenBank/DDBJ databases">
        <title>Annotation of Salpingoeca rosetta.</title>
        <authorList>
            <consortium name="The Broad Institute Genome Sequencing Platform"/>
            <person name="Russ C."/>
            <person name="Cuomo C."/>
            <person name="Burger G."/>
            <person name="Gray M.W."/>
            <person name="Holland P.W.H."/>
            <person name="King N."/>
            <person name="Lang F.B.F."/>
            <person name="Roger A.J."/>
            <person name="Ruiz-Trillo I."/>
            <person name="Young S.K."/>
            <person name="Zeng Q."/>
            <person name="Gargeya S."/>
            <person name="Alvarado L."/>
            <person name="Berlin A."/>
            <person name="Chapman S.B."/>
            <person name="Chen Z."/>
            <person name="Freedman E."/>
            <person name="Gellesch M."/>
            <person name="Goldberg J."/>
            <person name="Griggs A."/>
            <person name="Gujja S."/>
            <person name="Heilman E."/>
            <person name="Heiman D."/>
            <person name="Howarth C."/>
            <person name="Mehta T."/>
            <person name="Neiman D."/>
            <person name="Pearson M."/>
            <person name="Roberts A."/>
            <person name="Saif S."/>
            <person name="Shea T."/>
            <person name="Shenoy N."/>
            <person name="Sisk P."/>
            <person name="Stolte C."/>
            <person name="Sykes S."/>
            <person name="White J."/>
            <person name="Yandava C."/>
            <person name="Haas B."/>
            <person name="Nusbaum C."/>
            <person name="Birren B."/>
        </authorList>
    </citation>
    <scope>NUCLEOTIDE SEQUENCE [LARGE SCALE GENOMIC DNA]</scope>
    <source>
        <strain evidence="2">ATCC 50818</strain>
    </source>
</reference>
<dbReference type="EMBL" id="GL832984">
    <property type="protein sequence ID" value="EGD79235.1"/>
    <property type="molecule type" value="Genomic_DNA"/>
</dbReference>
<sequence length="399" mass="45854">MWKKPKWQWEEGDEWGTELWVDYDEENTEMLEEAHKAEINPVDLDRGYFQKRPGYFVDFEGGFQASKMTGMTRRIRRLDELQRSARPELVQALHTCFTSTNVVALVSKDDVTVDEQEAKLSEDALIQLFDKHVPNLHDLRDWTGKDPVTKFFFGTYTSGVPKFKANNPSLNNVLVQAFRYIVHEAEKGNEAAIRCMRPLAEAFESCQAEQAREINSLFGTVTGRDKGLPEQLAKFIDEYKQRVLNTVIPDVFETTEDNSFPHKQVPHIYNRCLVDLGDILGLSGVEIAQADAAKPPELDETAKTTVVDRFRELFDMEQLLEDITSDINQSGNVERAIDRTLLLKHEFPASFERHKLMYDEDEPQVYNFKKPTEEEEFNAFVFPGIVAEMLACIFLPPAE</sequence>
<name>F2UNN0_SALR5</name>
<dbReference type="Proteomes" id="UP000007799">
    <property type="component" value="Unassembled WGS sequence"/>
</dbReference>
<dbReference type="InterPro" id="IPR037197">
    <property type="entry name" value="WWE_dom_sf"/>
</dbReference>
<accession>F2UNN0</accession>
<dbReference type="AlphaFoldDB" id="F2UNN0"/>
<evidence type="ECO:0000313" key="2">
    <source>
        <dbReference type="EMBL" id="EGD79235.1"/>
    </source>
</evidence>
<dbReference type="GeneID" id="16069864"/>
<dbReference type="Gene3D" id="3.30.720.50">
    <property type="match status" value="1"/>
</dbReference>
<dbReference type="eggNOG" id="ENOG502QQIF">
    <property type="taxonomic scope" value="Eukaryota"/>
</dbReference>
<protein>
    <recommendedName>
        <fullName evidence="1">WWE domain-containing protein</fullName>
    </recommendedName>
</protein>
<keyword evidence="3" id="KW-1185">Reference proteome</keyword>